<dbReference type="Proteomes" id="UP000676079">
    <property type="component" value="Chromosome"/>
</dbReference>
<feature type="transmembrane region" description="Helical" evidence="1">
    <location>
        <begin position="333"/>
        <end position="353"/>
    </location>
</feature>
<keyword evidence="1" id="KW-1133">Transmembrane helix</keyword>
<keyword evidence="1" id="KW-0812">Transmembrane</keyword>
<feature type="transmembrane region" description="Helical" evidence="1">
    <location>
        <begin position="78"/>
        <end position="111"/>
    </location>
</feature>
<proteinExistence type="predicted"/>
<reference evidence="3 4" key="1">
    <citation type="submission" date="2021-05" db="EMBL/GenBank/DDBJ databases">
        <title>Direct Submission.</title>
        <authorList>
            <person name="Li K."/>
            <person name="Gao J."/>
        </authorList>
    </citation>
    <scope>NUCLEOTIDE SEQUENCE [LARGE SCALE GENOMIC DNA]</scope>
    <source>
        <strain evidence="3 4">Mg02</strain>
    </source>
</reference>
<name>A0ABX8BVB6_9ACTN</name>
<dbReference type="Pfam" id="PF04235">
    <property type="entry name" value="DUF418"/>
    <property type="match status" value="1"/>
</dbReference>
<feature type="transmembrane region" description="Helical" evidence="1">
    <location>
        <begin position="253"/>
        <end position="271"/>
    </location>
</feature>
<evidence type="ECO:0000313" key="3">
    <source>
        <dbReference type="EMBL" id="QUX26192.1"/>
    </source>
</evidence>
<dbReference type="InterPro" id="IPR052529">
    <property type="entry name" value="Bact_Transport_Assoc"/>
</dbReference>
<feature type="transmembrane region" description="Helical" evidence="1">
    <location>
        <begin position="173"/>
        <end position="194"/>
    </location>
</feature>
<feature type="transmembrane region" description="Helical" evidence="1">
    <location>
        <begin position="214"/>
        <end position="233"/>
    </location>
</feature>
<dbReference type="EMBL" id="CP074133">
    <property type="protein sequence ID" value="QUX26192.1"/>
    <property type="molecule type" value="Genomic_DNA"/>
</dbReference>
<keyword evidence="4" id="KW-1185">Reference proteome</keyword>
<protein>
    <submittedName>
        <fullName evidence="3">DUF418 domain-containing protein</fullName>
    </submittedName>
</protein>
<dbReference type="PANTHER" id="PTHR30590:SF2">
    <property type="entry name" value="INNER MEMBRANE PROTEIN"/>
    <property type="match status" value="1"/>
</dbReference>
<evidence type="ECO:0000259" key="2">
    <source>
        <dbReference type="Pfam" id="PF04235"/>
    </source>
</evidence>
<organism evidence="3 4">
    <name type="scientific">Nocardiopsis changdeensis</name>
    <dbReference type="NCBI Taxonomy" id="2831969"/>
    <lineage>
        <taxon>Bacteria</taxon>
        <taxon>Bacillati</taxon>
        <taxon>Actinomycetota</taxon>
        <taxon>Actinomycetes</taxon>
        <taxon>Streptosporangiales</taxon>
        <taxon>Nocardiopsidaceae</taxon>
        <taxon>Nocardiopsis</taxon>
    </lineage>
</organism>
<feature type="transmembrane region" description="Helical" evidence="1">
    <location>
        <begin position="40"/>
        <end position="57"/>
    </location>
</feature>
<feature type="domain" description="DUF418" evidence="2">
    <location>
        <begin position="196"/>
        <end position="375"/>
    </location>
</feature>
<accession>A0ABX8BVB6</accession>
<sequence>MLLFIALVNAGFFLTGPETVRTLADQVVTFVQLTLVSGRAIPLFALLFGYGAVMIARRVRASGGGWVQARILLRRRGWVLLALGAAHGVLLLPVDILGAYGLALLLFVGLVRARDVTLWWTAGVLAAASAAVHTAWALSLPVDGGDGGDSSVAVPSLVEPSFVAASVERFNEWTLYTPITMLLVAMPTIVLGFWAGHRRLLEEPGAHRPLLRSAAAWGLGAGVLTGLPSALVAAGWVPAGPRLDGALAVLHELGGWAGGIGWAALIALLAARWESRPARTSPPDATRAPVPAPGPAVAAVAAVGERSLSCYLLQSLVFTAVFAPYGLGLGASLGAAGAAAVGVATWLASVAAAEALRRAGRRGPAEVLVRRLTRRREPLVAPPLPRAE</sequence>
<gene>
    <name evidence="3" type="ORF">KGD84_24730</name>
</gene>
<dbReference type="InterPro" id="IPR007349">
    <property type="entry name" value="DUF418"/>
</dbReference>
<evidence type="ECO:0000256" key="1">
    <source>
        <dbReference type="SAM" id="Phobius"/>
    </source>
</evidence>
<feature type="transmembrane region" description="Helical" evidence="1">
    <location>
        <begin position="117"/>
        <end position="138"/>
    </location>
</feature>
<dbReference type="PANTHER" id="PTHR30590">
    <property type="entry name" value="INNER MEMBRANE PROTEIN"/>
    <property type="match status" value="1"/>
</dbReference>
<evidence type="ECO:0000313" key="4">
    <source>
        <dbReference type="Proteomes" id="UP000676079"/>
    </source>
</evidence>
<feature type="transmembrane region" description="Helical" evidence="1">
    <location>
        <begin position="308"/>
        <end position="327"/>
    </location>
</feature>
<keyword evidence="1" id="KW-0472">Membrane</keyword>